<evidence type="ECO:0000313" key="2">
    <source>
        <dbReference type="EMBL" id="MFC6439481.1"/>
    </source>
</evidence>
<feature type="chain" id="PRO_5046125181" evidence="1">
    <location>
        <begin position="21"/>
        <end position="262"/>
    </location>
</feature>
<name>A0ABW1XIV5_9ALTE</name>
<dbReference type="RefSeq" id="WP_131257232.1">
    <property type="nucleotide sequence ID" value="NZ_JBHSUS010000001.1"/>
</dbReference>
<dbReference type="EMBL" id="JBHSUS010000001">
    <property type="protein sequence ID" value="MFC6439481.1"/>
    <property type="molecule type" value="Genomic_DNA"/>
</dbReference>
<evidence type="ECO:0000256" key="1">
    <source>
        <dbReference type="SAM" id="SignalP"/>
    </source>
</evidence>
<protein>
    <submittedName>
        <fullName evidence="2">DUF2884 family protein</fullName>
    </submittedName>
</protein>
<dbReference type="Proteomes" id="UP001596364">
    <property type="component" value="Unassembled WGS sequence"/>
</dbReference>
<gene>
    <name evidence="2" type="ORF">ACFP85_04875</name>
</gene>
<accession>A0ABW1XIV5</accession>
<reference evidence="3" key="1">
    <citation type="journal article" date="2019" name="Int. J. Syst. Evol. Microbiol.">
        <title>The Global Catalogue of Microorganisms (GCM) 10K type strain sequencing project: providing services to taxonomists for standard genome sequencing and annotation.</title>
        <authorList>
            <consortium name="The Broad Institute Genomics Platform"/>
            <consortium name="The Broad Institute Genome Sequencing Center for Infectious Disease"/>
            <person name="Wu L."/>
            <person name="Ma J."/>
        </authorList>
    </citation>
    <scope>NUCLEOTIDE SEQUENCE [LARGE SCALE GENOMIC DNA]</scope>
    <source>
        <strain evidence="3">CGMCC 1.16031</strain>
    </source>
</reference>
<proteinExistence type="predicted"/>
<comment type="caution">
    <text evidence="2">The sequence shown here is derived from an EMBL/GenBank/DDBJ whole genome shotgun (WGS) entry which is preliminary data.</text>
</comment>
<organism evidence="2 3">
    <name type="scientific">Pseudobowmanella zhangzhouensis</name>
    <dbReference type="NCBI Taxonomy" id="1537679"/>
    <lineage>
        <taxon>Bacteria</taxon>
        <taxon>Pseudomonadati</taxon>
        <taxon>Pseudomonadota</taxon>
        <taxon>Gammaproteobacteria</taxon>
        <taxon>Alteromonadales</taxon>
        <taxon>Alteromonadaceae</taxon>
    </lineage>
</organism>
<sequence length="262" mass="29050">MRNTRWFLLLGVLISGGARADFSCSADFEMGVLVADNHIRVMQDGRTRYQINPNGQLIVDGRLVELPAREAQMLQQFEGGLRYTIPKMVTLASEGIELAIETVQHVYQNLVGESSSNYERMQAALERVREKVMTKYVRAGDNFFIGPRSVENVDELMEAEIELELEHAFNTTIGGLLSAIGGLSRGDGDNEGFSSFDTMGAEIERQVGPQAQILRKKARWFCGKLQRLDSVEEALRVAIPALAPFNMITTGDDSIPSSDKGF</sequence>
<keyword evidence="1" id="KW-0732">Signal</keyword>
<evidence type="ECO:0000313" key="3">
    <source>
        <dbReference type="Proteomes" id="UP001596364"/>
    </source>
</evidence>
<dbReference type="InterPro" id="IPR021307">
    <property type="entry name" value="DUF2884"/>
</dbReference>
<feature type="signal peptide" evidence="1">
    <location>
        <begin position="1"/>
        <end position="20"/>
    </location>
</feature>
<dbReference type="Pfam" id="PF11101">
    <property type="entry name" value="DUF2884"/>
    <property type="match status" value="1"/>
</dbReference>
<keyword evidence="3" id="KW-1185">Reference proteome</keyword>